<feature type="domain" description="DUF1553" evidence="2">
    <location>
        <begin position="290"/>
        <end position="525"/>
    </location>
</feature>
<dbReference type="AlphaFoldDB" id="A0A517Y8K0"/>
<accession>A0A517Y8K0</accession>
<dbReference type="PANTHER" id="PTHR35889:SF3">
    <property type="entry name" value="F-BOX DOMAIN-CONTAINING PROTEIN"/>
    <property type="match status" value="1"/>
</dbReference>
<reference evidence="3 4" key="1">
    <citation type="submission" date="2019-02" db="EMBL/GenBank/DDBJ databases">
        <title>Deep-cultivation of Planctomycetes and their phenomic and genomic characterization uncovers novel biology.</title>
        <authorList>
            <person name="Wiegand S."/>
            <person name="Jogler M."/>
            <person name="Boedeker C."/>
            <person name="Pinto D."/>
            <person name="Vollmers J."/>
            <person name="Rivas-Marin E."/>
            <person name="Kohn T."/>
            <person name="Peeters S.H."/>
            <person name="Heuer A."/>
            <person name="Rast P."/>
            <person name="Oberbeckmann S."/>
            <person name="Bunk B."/>
            <person name="Jeske O."/>
            <person name="Meyerdierks A."/>
            <person name="Storesund J.E."/>
            <person name="Kallscheuer N."/>
            <person name="Luecker S."/>
            <person name="Lage O.M."/>
            <person name="Pohl T."/>
            <person name="Merkel B.J."/>
            <person name="Hornburger P."/>
            <person name="Mueller R.-W."/>
            <person name="Bruemmer F."/>
            <person name="Labrenz M."/>
            <person name="Spormann A.M."/>
            <person name="Op den Camp H."/>
            <person name="Overmann J."/>
            <person name="Amann R."/>
            <person name="Jetten M.S.M."/>
            <person name="Mascher T."/>
            <person name="Medema M.H."/>
            <person name="Devos D.P."/>
            <person name="Kaster A.-K."/>
            <person name="Ovreas L."/>
            <person name="Rohde M."/>
            <person name="Galperin M.Y."/>
            <person name="Jogler C."/>
        </authorList>
    </citation>
    <scope>NUCLEOTIDE SEQUENCE [LARGE SCALE GENOMIC DNA]</scope>
    <source>
        <strain evidence="3 4">ETA_A8</strain>
    </source>
</reference>
<protein>
    <recommendedName>
        <fullName evidence="5">DUF1553 domain-containing protein</fullName>
    </recommendedName>
</protein>
<dbReference type="Proteomes" id="UP000315017">
    <property type="component" value="Chromosome"/>
</dbReference>
<gene>
    <name evidence="3" type="ORF">ETAA8_16470</name>
</gene>
<evidence type="ECO:0008006" key="5">
    <source>
        <dbReference type="Google" id="ProtNLM"/>
    </source>
</evidence>
<dbReference type="Pfam" id="PF07587">
    <property type="entry name" value="PSD1"/>
    <property type="match status" value="1"/>
</dbReference>
<dbReference type="InterPro" id="IPR011444">
    <property type="entry name" value="DUF1549"/>
</dbReference>
<sequence>MLSELISLGPRTLVVMFLCSLGSSQLAADERNTVSRLIDAEISSRLVQDKITPAPRADDITLLRRLYLDTLGRLPTVAETEAFLADSTPDKPQRLIDTLLVHPEMPVYWRKIIDGWLNGYLGRDNRGVGYPEYLDFLERSLAANKPWDQLVRQLLLPNPTDADQKGATYFIANRLNRSKEENLDHFATSVASGLFGVQMQCAKCHDHPFVDEWKQAHYYGIAAFFTRLERKPEQGLPFSERPDGEVKYLTKSKEERLADAMFFDSVVLDDATSPAKDGKKPPRDGPPANRRELLTKHALSPDSPYFKRSLVNRVWKQLLGRGLVEPVDQIHSANPASHPRLLDGLADDFAAHRFDLRRLLAGILHSETYQRASRLPGDDARPPAELYAIANLKPLSGDQLAWSLATSTGFIDQILLKWGKELKPAPEKGTLNPALRVRWEKEAEYDAIVEKFVASGDSFQANVSQALFLTFNPAVVKILQPAPNKPLAPNLADRLLAESDAKRRIELAYLAILARRPTAEEIADSSMYMESAGDLKSAVSDLVWALLNSPEFRFVH</sequence>
<proteinExistence type="predicted"/>
<keyword evidence="4" id="KW-1185">Reference proteome</keyword>
<evidence type="ECO:0000259" key="1">
    <source>
        <dbReference type="Pfam" id="PF07583"/>
    </source>
</evidence>
<evidence type="ECO:0000259" key="2">
    <source>
        <dbReference type="Pfam" id="PF07587"/>
    </source>
</evidence>
<dbReference type="KEGG" id="aagg:ETAA8_16470"/>
<name>A0A517Y8K0_9BACT</name>
<evidence type="ECO:0000313" key="4">
    <source>
        <dbReference type="Proteomes" id="UP000315017"/>
    </source>
</evidence>
<dbReference type="RefSeq" id="WP_202921660.1">
    <property type="nucleotide sequence ID" value="NZ_CP036274.1"/>
</dbReference>
<organism evidence="3 4">
    <name type="scientific">Anatilimnocola aggregata</name>
    <dbReference type="NCBI Taxonomy" id="2528021"/>
    <lineage>
        <taxon>Bacteria</taxon>
        <taxon>Pseudomonadati</taxon>
        <taxon>Planctomycetota</taxon>
        <taxon>Planctomycetia</taxon>
        <taxon>Pirellulales</taxon>
        <taxon>Pirellulaceae</taxon>
        <taxon>Anatilimnocola</taxon>
    </lineage>
</organism>
<dbReference type="PANTHER" id="PTHR35889">
    <property type="entry name" value="CYCLOINULO-OLIGOSACCHARIDE FRUCTANOTRANSFERASE-RELATED"/>
    <property type="match status" value="1"/>
</dbReference>
<feature type="domain" description="DUF1549" evidence="1">
    <location>
        <begin position="38"/>
        <end position="229"/>
    </location>
</feature>
<dbReference type="EMBL" id="CP036274">
    <property type="protein sequence ID" value="QDU26567.1"/>
    <property type="molecule type" value="Genomic_DNA"/>
</dbReference>
<dbReference type="InterPro" id="IPR022655">
    <property type="entry name" value="DUF1553"/>
</dbReference>
<evidence type="ECO:0000313" key="3">
    <source>
        <dbReference type="EMBL" id="QDU26567.1"/>
    </source>
</evidence>
<dbReference type="Pfam" id="PF07583">
    <property type="entry name" value="PSCyt2"/>
    <property type="match status" value="1"/>
</dbReference>